<reference evidence="2" key="1">
    <citation type="submission" date="2023-03" db="EMBL/GenBank/DDBJ databases">
        <title>Emydomyces testavorans Genome Sequence.</title>
        <authorList>
            <person name="Hoyer L."/>
        </authorList>
    </citation>
    <scope>NUCLEOTIDE SEQUENCE</scope>
    <source>
        <strain evidence="2">16-2883</strain>
    </source>
</reference>
<dbReference type="EMBL" id="CP120627">
    <property type="protein sequence ID" value="WEW56025.1"/>
    <property type="molecule type" value="Genomic_DNA"/>
</dbReference>
<feature type="compositionally biased region" description="Polar residues" evidence="1">
    <location>
        <begin position="37"/>
        <end position="47"/>
    </location>
</feature>
<evidence type="ECO:0000313" key="2">
    <source>
        <dbReference type="EMBL" id="WEW56025.1"/>
    </source>
</evidence>
<feature type="compositionally biased region" description="Basic and acidic residues" evidence="1">
    <location>
        <begin position="315"/>
        <end position="324"/>
    </location>
</feature>
<gene>
    <name evidence="2" type="ORF">PRK78_001460</name>
</gene>
<proteinExistence type="predicted"/>
<evidence type="ECO:0000256" key="1">
    <source>
        <dbReference type="SAM" id="MobiDB-lite"/>
    </source>
</evidence>
<evidence type="ECO:0000313" key="3">
    <source>
        <dbReference type="Proteomes" id="UP001219355"/>
    </source>
</evidence>
<feature type="region of interest" description="Disordered" evidence="1">
    <location>
        <begin position="308"/>
        <end position="337"/>
    </location>
</feature>
<name>A0AAF0DCW9_9EURO</name>
<protein>
    <submittedName>
        <fullName evidence="2">Uncharacterized protein</fullName>
    </submittedName>
</protein>
<accession>A0AAF0DCW9</accession>
<keyword evidence="3" id="KW-1185">Reference proteome</keyword>
<dbReference type="AlphaFoldDB" id="A0AAF0DCW9"/>
<feature type="compositionally biased region" description="Basic and acidic residues" evidence="1">
    <location>
        <begin position="48"/>
        <end position="57"/>
    </location>
</feature>
<dbReference type="Proteomes" id="UP001219355">
    <property type="component" value="Chromosome 1"/>
</dbReference>
<organism evidence="2 3">
    <name type="scientific">Emydomyces testavorans</name>
    <dbReference type="NCBI Taxonomy" id="2070801"/>
    <lineage>
        <taxon>Eukaryota</taxon>
        <taxon>Fungi</taxon>
        <taxon>Dikarya</taxon>
        <taxon>Ascomycota</taxon>
        <taxon>Pezizomycotina</taxon>
        <taxon>Eurotiomycetes</taxon>
        <taxon>Eurotiomycetidae</taxon>
        <taxon>Onygenales</taxon>
        <taxon>Nannizziopsiaceae</taxon>
        <taxon>Emydomyces</taxon>
    </lineage>
</organism>
<sequence>MRSSNIKAIANNQASGTAIIANTAASATVTAARNNTQPSNHQGSKRNPQPEEPARDRLKIRFPAHIVRAYLRDHGEQPKKEQPTERLAIRCSDHVVAMANAETRRQQQRMEEMRAIVDETLDCGMRCGLAEDVTPATMDADLATGVYNPTRDPAFLLATDEADEVSPTSQPPPQTCFGYLEAATDEQRELLQNAHLVLKPYPLYLFHRHLHEHRIKRRSFVHVCRDNDDLDDYLAWIHDPDSYYYHNQTGNESVKNRRPCYEDEWPYNDLEIKRQVQDWRDKAGDRAKRLEEVTERWKHIMRQRARERRRLLAQQKRERQEKNPARGRGGSPTTAKC</sequence>
<feature type="region of interest" description="Disordered" evidence="1">
    <location>
        <begin position="34"/>
        <end position="57"/>
    </location>
</feature>